<dbReference type="EC" id="1.1.1.25" evidence="2"/>
<dbReference type="Gene3D" id="3.40.50.10860">
    <property type="entry name" value="Leucine Dehydrogenase, chain A, domain 1"/>
    <property type="match status" value="1"/>
</dbReference>
<name>A0A2R8BLJ8_9RHOB</name>
<dbReference type="AlphaFoldDB" id="A0A2R8BLJ8"/>
<dbReference type="InterPro" id="IPR046346">
    <property type="entry name" value="Aminoacid_DH-like_N_sf"/>
</dbReference>
<dbReference type="EMBL" id="OMOQ01000003">
    <property type="protein sequence ID" value="SPH24270.1"/>
    <property type="molecule type" value="Genomic_DNA"/>
</dbReference>
<dbReference type="GO" id="GO:0004764">
    <property type="term" value="F:shikimate 3-dehydrogenase (NADP+) activity"/>
    <property type="evidence" value="ECO:0007669"/>
    <property type="project" value="UniProtKB-EC"/>
</dbReference>
<gene>
    <name evidence="2" type="primary">aroE_3</name>
    <name evidence="2" type="ORF">DEA8626_03320</name>
</gene>
<dbReference type="Pfam" id="PF08501">
    <property type="entry name" value="Shikimate_dh_N"/>
    <property type="match status" value="1"/>
</dbReference>
<dbReference type="Proteomes" id="UP000244924">
    <property type="component" value="Unassembled WGS sequence"/>
</dbReference>
<keyword evidence="2" id="KW-0560">Oxidoreductase</keyword>
<feature type="domain" description="Shikimate dehydrogenase substrate binding N-terminal" evidence="1">
    <location>
        <begin position="14"/>
        <end position="73"/>
    </location>
</feature>
<accession>A0A2R8BLJ8</accession>
<dbReference type="InterPro" id="IPR013708">
    <property type="entry name" value="Shikimate_DH-bd_N"/>
</dbReference>
<dbReference type="RefSeq" id="WP_245890895.1">
    <property type="nucleotide sequence ID" value="NZ_OMOQ01000003.1"/>
</dbReference>
<protein>
    <submittedName>
        <fullName evidence="2">Shikimate dehydrogenase (NADP(+))</fullName>
        <ecNumber evidence="2">1.1.1.25</ecNumber>
    </submittedName>
</protein>
<evidence type="ECO:0000313" key="2">
    <source>
        <dbReference type="EMBL" id="SPH24270.1"/>
    </source>
</evidence>
<organism evidence="2 3">
    <name type="scientific">Albidovulum aquaemixtae</name>
    <dbReference type="NCBI Taxonomy" id="1542388"/>
    <lineage>
        <taxon>Bacteria</taxon>
        <taxon>Pseudomonadati</taxon>
        <taxon>Pseudomonadota</taxon>
        <taxon>Alphaproteobacteria</taxon>
        <taxon>Rhodobacterales</taxon>
        <taxon>Paracoccaceae</taxon>
        <taxon>Albidovulum</taxon>
    </lineage>
</organism>
<proteinExistence type="predicted"/>
<sequence>MSERHQKPEFHLGLIGDNVSRSRSPLLHRLAGRQHGLTVVYDSLIPHDLSKDFDAVFADCATGDYRGINVTYP</sequence>
<evidence type="ECO:0000259" key="1">
    <source>
        <dbReference type="Pfam" id="PF08501"/>
    </source>
</evidence>
<reference evidence="2 3" key="1">
    <citation type="submission" date="2018-03" db="EMBL/GenBank/DDBJ databases">
        <authorList>
            <person name="Keele B.F."/>
        </authorList>
    </citation>
    <scope>NUCLEOTIDE SEQUENCE [LARGE SCALE GENOMIC DNA]</scope>
    <source>
        <strain evidence="2 3">CECT 8626</strain>
    </source>
</reference>
<evidence type="ECO:0000313" key="3">
    <source>
        <dbReference type="Proteomes" id="UP000244924"/>
    </source>
</evidence>
<keyword evidence="3" id="KW-1185">Reference proteome</keyword>
<dbReference type="SUPFAM" id="SSF53223">
    <property type="entry name" value="Aminoacid dehydrogenase-like, N-terminal domain"/>
    <property type="match status" value="1"/>
</dbReference>